<evidence type="ECO:0000313" key="1">
    <source>
        <dbReference type="EMBL" id="CAG9314533.1"/>
    </source>
</evidence>
<organism evidence="1 2">
    <name type="scientific">Blepharisma stoltei</name>
    <dbReference type="NCBI Taxonomy" id="1481888"/>
    <lineage>
        <taxon>Eukaryota</taxon>
        <taxon>Sar</taxon>
        <taxon>Alveolata</taxon>
        <taxon>Ciliophora</taxon>
        <taxon>Postciliodesmatophora</taxon>
        <taxon>Heterotrichea</taxon>
        <taxon>Heterotrichida</taxon>
        <taxon>Blepharismidae</taxon>
        <taxon>Blepharisma</taxon>
    </lineage>
</organism>
<reference evidence="1" key="1">
    <citation type="submission" date="2021-09" db="EMBL/GenBank/DDBJ databases">
        <authorList>
            <consortium name="AG Swart"/>
            <person name="Singh M."/>
            <person name="Singh A."/>
            <person name="Seah K."/>
            <person name="Emmerich C."/>
        </authorList>
    </citation>
    <scope>NUCLEOTIDE SEQUENCE</scope>
    <source>
        <strain evidence="1">ATCC30299</strain>
    </source>
</reference>
<comment type="caution">
    <text evidence="1">The sequence shown here is derived from an EMBL/GenBank/DDBJ whole genome shotgun (WGS) entry which is preliminary data.</text>
</comment>
<evidence type="ECO:0000313" key="2">
    <source>
        <dbReference type="Proteomes" id="UP001162131"/>
    </source>
</evidence>
<protein>
    <submittedName>
        <fullName evidence="1">Uncharacterized protein</fullName>
    </submittedName>
</protein>
<gene>
    <name evidence="1" type="ORF">BSTOLATCC_MIC11535</name>
</gene>
<sequence>MEEDFTIEPWNDTIKLITNPKSHRPKISSKSFISNRKISLSPVCARTFKHNSSNKISDSYMCKDSKPTFPCPKYNINHSFTSRKNEQSKAFPKRNDISAMKSLLEYKKLIRSIDSGISGDPFLWSNNIYGIERLQHLFPLKVSSQPKFKSTNSMEVQKLDFLIPGISSRSLVPGHKTRSSSSFRAAKVKKC</sequence>
<dbReference type="Proteomes" id="UP001162131">
    <property type="component" value="Unassembled WGS sequence"/>
</dbReference>
<dbReference type="AlphaFoldDB" id="A0AAU9IM47"/>
<name>A0AAU9IM47_9CILI</name>
<dbReference type="EMBL" id="CAJZBQ010000012">
    <property type="protein sequence ID" value="CAG9314533.1"/>
    <property type="molecule type" value="Genomic_DNA"/>
</dbReference>
<proteinExistence type="predicted"/>
<keyword evidence="2" id="KW-1185">Reference proteome</keyword>
<accession>A0AAU9IM47</accession>